<evidence type="ECO:0000256" key="8">
    <source>
        <dbReference type="RuleBase" id="RU364141"/>
    </source>
</evidence>
<name>A0AAN7TNT3_9PEZI</name>
<reference evidence="10" key="1">
    <citation type="submission" date="2023-08" db="EMBL/GenBank/DDBJ databases">
        <title>Black Yeasts Isolated from many extreme environments.</title>
        <authorList>
            <person name="Coleine C."/>
            <person name="Stajich J.E."/>
            <person name="Selbmann L."/>
        </authorList>
    </citation>
    <scope>NUCLEOTIDE SEQUENCE</scope>
    <source>
        <strain evidence="10">CCFEE 5401</strain>
    </source>
</reference>
<evidence type="ECO:0000313" key="10">
    <source>
        <dbReference type="EMBL" id="KAK5115506.1"/>
    </source>
</evidence>
<evidence type="ECO:0000256" key="9">
    <source>
        <dbReference type="SAM" id="MobiDB-lite"/>
    </source>
</evidence>
<keyword evidence="6 8" id="KW-0539">Nucleus</keyword>
<dbReference type="InterPro" id="IPR019258">
    <property type="entry name" value="Mediator_Med4"/>
</dbReference>
<evidence type="ECO:0000313" key="11">
    <source>
        <dbReference type="Proteomes" id="UP001310890"/>
    </source>
</evidence>
<keyword evidence="5 8" id="KW-0804">Transcription</keyword>
<comment type="caution">
    <text evidence="10">The sequence shown here is derived from an EMBL/GenBank/DDBJ whole genome shotgun (WGS) entry which is preliminary data.</text>
</comment>
<comment type="subcellular location">
    <subcellularLocation>
        <location evidence="1 8">Nucleus</location>
    </subcellularLocation>
</comment>
<organism evidence="10 11">
    <name type="scientific">Meristemomyces frigidus</name>
    <dbReference type="NCBI Taxonomy" id="1508187"/>
    <lineage>
        <taxon>Eukaryota</taxon>
        <taxon>Fungi</taxon>
        <taxon>Dikarya</taxon>
        <taxon>Ascomycota</taxon>
        <taxon>Pezizomycotina</taxon>
        <taxon>Dothideomycetes</taxon>
        <taxon>Dothideomycetidae</taxon>
        <taxon>Mycosphaerellales</taxon>
        <taxon>Teratosphaeriaceae</taxon>
        <taxon>Meristemomyces</taxon>
    </lineage>
</organism>
<dbReference type="Proteomes" id="UP001310890">
    <property type="component" value="Unassembled WGS sequence"/>
</dbReference>
<evidence type="ECO:0000256" key="5">
    <source>
        <dbReference type="ARBA" id="ARBA00023163"/>
    </source>
</evidence>
<protein>
    <recommendedName>
        <fullName evidence="3 8">Mediator of RNA polymerase II transcription subunit 4</fullName>
    </recommendedName>
    <alternativeName>
        <fullName evidence="7 8">Mediator complex subunit 4</fullName>
    </alternativeName>
</protein>
<evidence type="ECO:0000256" key="4">
    <source>
        <dbReference type="ARBA" id="ARBA00023015"/>
    </source>
</evidence>
<dbReference type="EMBL" id="JAVRRL010000012">
    <property type="protein sequence ID" value="KAK5115506.1"/>
    <property type="molecule type" value="Genomic_DNA"/>
</dbReference>
<comment type="similarity">
    <text evidence="2 8">Belongs to the Mediator complex subunit 4 family.</text>
</comment>
<sequence>MDTSMAAQMEAVYKRVDTSLQRLIDSIAAYAPSTSAADELVVAESALSEGLEKVLQHQRKVLQLAELKRIAEANDEKIKTHFRAIAQLRKDLTSIPAGDASSTNMRDISVDDLLSYARYISPTTVPPTFRRQASIRKQESTTATQPSTGIATPPPQKDTTIPPEPRDIRDISVALRAMTEEEKTWLNGPQSHLGVFEPWPSHWVIGNGALGDLQRMVEAGRDPAEILSPAAQVEEDRRRVEEAERERAEEEERVRRRGSLFDTGVAARGRGGPGDGDVFDPDD</sequence>
<gene>
    <name evidence="8" type="primary">MED4</name>
    <name evidence="10" type="ORF">LTR62_001165</name>
</gene>
<dbReference type="AlphaFoldDB" id="A0AAN7TNT3"/>
<feature type="region of interest" description="Disordered" evidence="9">
    <location>
        <begin position="230"/>
        <end position="283"/>
    </location>
</feature>
<keyword evidence="8" id="KW-0010">Activator</keyword>
<evidence type="ECO:0000256" key="1">
    <source>
        <dbReference type="ARBA" id="ARBA00004123"/>
    </source>
</evidence>
<feature type="compositionally biased region" description="Basic and acidic residues" evidence="9">
    <location>
        <begin position="234"/>
        <end position="254"/>
    </location>
</feature>
<evidence type="ECO:0000256" key="7">
    <source>
        <dbReference type="ARBA" id="ARBA00031257"/>
    </source>
</evidence>
<feature type="compositionally biased region" description="Polar residues" evidence="9">
    <location>
        <begin position="140"/>
        <end position="150"/>
    </location>
</feature>
<evidence type="ECO:0000256" key="2">
    <source>
        <dbReference type="ARBA" id="ARBA00009626"/>
    </source>
</evidence>
<accession>A0AAN7TNT3</accession>
<comment type="function">
    <text evidence="8">Component of the Mediator complex, a coactivator involved in the regulated transcription of nearly all RNA polymerase II-dependent genes. Mediator functions as a bridge to convey information from gene-specific regulatory proteins to the basal RNA polymerase II transcription machinery. Mediator is recruited to promoters by direct interactions with regulatory proteins and serves as a scaffold for the assembly of a functional preinitiation complex with RNA polymerase II and the general transcription factors.</text>
</comment>
<evidence type="ECO:0000256" key="6">
    <source>
        <dbReference type="ARBA" id="ARBA00023242"/>
    </source>
</evidence>
<comment type="subunit">
    <text evidence="8">Component of the Mediator complex.</text>
</comment>
<dbReference type="GO" id="GO:0006357">
    <property type="term" value="P:regulation of transcription by RNA polymerase II"/>
    <property type="evidence" value="ECO:0007669"/>
    <property type="project" value="InterPro"/>
</dbReference>
<keyword evidence="4 8" id="KW-0805">Transcription regulation</keyword>
<evidence type="ECO:0000256" key="3">
    <source>
        <dbReference type="ARBA" id="ARBA00020629"/>
    </source>
</evidence>
<proteinExistence type="inferred from homology"/>
<dbReference type="GO" id="GO:0003712">
    <property type="term" value="F:transcription coregulator activity"/>
    <property type="evidence" value="ECO:0007669"/>
    <property type="project" value="InterPro"/>
</dbReference>
<feature type="region of interest" description="Disordered" evidence="9">
    <location>
        <begin position="127"/>
        <end position="167"/>
    </location>
</feature>
<dbReference type="Pfam" id="PF10018">
    <property type="entry name" value="Med4"/>
    <property type="match status" value="1"/>
</dbReference>
<dbReference type="GO" id="GO:0016592">
    <property type="term" value="C:mediator complex"/>
    <property type="evidence" value="ECO:0007669"/>
    <property type="project" value="InterPro"/>
</dbReference>